<organism evidence="2 3">
    <name type="scientific">Arenibacter echinorum</name>
    <dbReference type="NCBI Taxonomy" id="440515"/>
    <lineage>
        <taxon>Bacteria</taxon>
        <taxon>Pseudomonadati</taxon>
        <taxon>Bacteroidota</taxon>
        <taxon>Flavobacteriia</taxon>
        <taxon>Flavobacteriales</taxon>
        <taxon>Flavobacteriaceae</taxon>
        <taxon>Arenibacter</taxon>
    </lineage>
</organism>
<dbReference type="AlphaFoldDB" id="A0A327QVM7"/>
<proteinExistence type="predicted"/>
<sequence length="132" mass="15168">MKTIKTIMTLGLISMCIACQGQAKQENTDRKEAQNVSKMDTAKQMNLLDEQAKILGSVFGNLETGEKNPFEGITNYMELIEKMEGPEADKQYLREQYKLYDLSTDPKKKEEFKVLFNKKLKEAMDKGMTEEQ</sequence>
<evidence type="ECO:0000313" key="2">
    <source>
        <dbReference type="EMBL" id="RAJ07955.1"/>
    </source>
</evidence>
<dbReference type="OrthoDB" id="1178642at2"/>
<dbReference type="RefSeq" id="WP_146613556.1">
    <property type="nucleotide sequence ID" value="NZ_QLLN01000007.1"/>
</dbReference>
<dbReference type="EMBL" id="QLLN01000007">
    <property type="protein sequence ID" value="RAJ07955.1"/>
    <property type="molecule type" value="Genomic_DNA"/>
</dbReference>
<gene>
    <name evidence="2" type="ORF">LV92_03517</name>
</gene>
<evidence type="ECO:0000313" key="3">
    <source>
        <dbReference type="Proteomes" id="UP000249696"/>
    </source>
</evidence>
<keyword evidence="1" id="KW-0732">Signal</keyword>
<feature type="chain" id="PRO_5016357513" description="DUF4296 domain-containing protein" evidence="1">
    <location>
        <begin position="24"/>
        <end position="132"/>
    </location>
</feature>
<name>A0A327QVM7_9FLAO</name>
<protein>
    <recommendedName>
        <fullName evidence="4">DUF4296 domain-containing protein</fullName>
    </recommendedName>
</protein>
<accession>A0A327QVM7</accession>
<evidence type="ECO:0008006" key="4">
    <source>
        <dbReference type="Google" id="ProtNLM"/>
    </source>
</evidence>
<dbReference type="Proteomes" id="UP000249696">
    <property type="component" value="Unassembled WGS sequence"/>
</dbReference>
<evidence type="ECO:0000256" key="1">
    <source>
        <dbReference type="SAM" id="SignalP"/>
    </source>
</evidence>
<feature type="signal peptide" evidence="1">
    <location>
        <begin position="1"/>
        <end position="23"/>
    </location>
</feature>
<keyword evidence="3" id="KW-1185">Reference proteome</keyword>
<comment type="caution">
    <text evidence="2">The sequence shown here is derived from an EMBL/GenBank/DDBJ whole genome shotgun (WGS) entry which is preliminary data.</text>
</comment>
<reference evidence="2 3" key="1">
    <citation type="submission" date="2018-06" db="EMBL/GenBank/DDBJ databases">
        <title>Genomic Encyclopedia of Archaeal and Bacterial Type Strains, Phase II (KMG-II): from individual species to whole genera.</title>
        <authorList>
            <person name="Goeker M."/>
        </authorList>
    </citation>
    <scope>NUCLEOTIDE SEQUENCE [LARGE SCALE GENOMIC DNA]</scope>
    <source>
        <strain evidence="2 3">DSM 23522</strain>
    </source>
</reference>